<feature type="transmembrane region" description="Helical" evidence="1">
    <location>
        <begin position="75"/>
        <end position="94"/>
    </location>
</feature>
<dbReference type="Proteomes" id="UP000002432">
    <property type="component" value="Chromosome"/>
</dbReference>
<reference evidence="2 3" key="1">
    <citation type="journal article" date="2009" name="Appl. Environ. Microbiol.">
        <title>Three genomes from the phylum Acidobacteria provide insight into the lifestyles of these microorganisms in soils.</title>
        <authorList>
            <person name="Ward N.L."/>
            <person name="Challacombe J.F."/>
            <person name="Janssen P.H."/>
            <person name="Henrissat B."/>
            <person name="Coutinho P.M."/>
            <person name="Wu M."/>
            <person name="Xie G."/>
            <person name="Haft D.H."/>
            <person name="Sait M."/>
            <person name="Badger J."/>
            <person name="Barabote R.D."/>
            <person name="Bradley B."/>
            <person name="Brettin T.S."/>
            <person name="Brinkac L.M."/>
            <person name="Bruce D."/>
            <person name="Creasy T."/>
            <person name="Daugherty S.C."/>
            <person name="Davidsen T.M."/>
            <person name="DeBoy R.T."/>
            <person name="Detter J.C."/>
            <person name="Dodson R.J."/>
            <person name="Durkin A.S."/>
            <person name="Ganapathy A."/>
            <person name="Gwinn-Giglio M."/>
            <person name="Han C.S."/>
            <person name="Khouri H."/>
            <person name="Kiss H."/>
            <person name="Kothari S.P."/>
            <person name="Madupu R."/>
            <person name="Nelson K.E."/>
            <person name="Nelson W.C."/>
            <person name="Paulsen I."/>
            <person name="Penn K."/>
            <person name="Ren Q."/>
            <person name="Rosovitz M.J."/>
            <person name="Selengut J.D."/>
            <person name="Shrivastava S."/>
            <person name="Sullivan S.A."/>
            <person name="Tapia R."/>
            <person name="Thompson L.S."/>
            <person name="Watkins K.L."/>
            <person name="Yang Q."/>
            <person name="Yu C."/>
            <person name="Zafar N."/>
            <person name="Zhou L."/>
            <person name="Kuske C.R."/>
        </authorList>
    </citation>
    <scope>NUCLEOTIDE SEQUENCE [LARGE SCALE GENOMIC DNA]</scope>
    <source>
        <strain evidence="2 3">Ellin345</strain>
    </source>
</reference>
<keyword evidence="1" id="KW-1133">Transmembrane helix</keyword>
<dbReference type="KEGG" id="aba:Acid345_1925"/>
<evidence type="ECO:0000313" key="3">
    <source>
        <dbReference type="Proteomes" id="UP000002432"/>
    </source>
</evidence>
<organism evidence="2 3">
    <name type="scientific">Koribacter versatilis (strain Ellin345)</name>
    <dbReference type="NCBI Taxonomy" id="204669"/>
    <lineage>
        <taxon>Bacteria</taxon>
        <taxon>Pseudomonadati</taxon>
        <taxon>Acidobacteriota</taxon>
        <taxon>Terriglobia</taxon>
        <taxon>Terriglobales</taxon>
        <taxon>Candidatus Korobacteraceae</taxon>
        <taxon>Candidatus Korobacter</taxon>
    </lineage>
</organism>
<sequence length="131" mass="14223">MLKSIAVVVGSYILSMALVFASDPLLSLIFPGDFVRGHIPSTNPLVASTACFTIASILSAWVCARFAPGSPGKHVFWFFILGEVMGLGFTISGWNSGWPHWYSLSWMAIWPISCWIGLMIGGKREARTAVA</sequence>
<dbReference type="STRING" id="204669.Acid345_1925"/>
<proteinExistence type="predicted"/>
<feature type="transmembrane region" description="Helical" evidence="1">
    <location>
        <begin position="100"/>
        <end position="120"/>
    </location>
</feature>
<evidence type="ECO:0000256" key="1">
    <source>
        <dbReference type="SAM" id="Phobius"/>
    </source>
</evidence>
<keyword evidence="1" id="KW-0472">Membrane</keyword>
<feature type="transmembrane region" description="Helical" evidence="1">
    <location>
        <begin position="45"/>
        <end position="63"/>
    </location>
</feature>
<keyword evidence="3" id="KW-1185">Reference proteome</keyword>
<accession>Q1IQC4</accession>
<dbReference type="RefSeq" id="WP_011522727.1">
    <property type="nucleotide sequence ID" value="NC_008009.1"/>
</dbReference>
<keyword evidence="1" id="KW-0812">Transmembrane</keyword>
<name>Q1IQC4_KORVE</name>
<protein>
    <submittedName>
        <fullName evidence="2">Uncharacterized protein</fullName>
    </submittedName>
</protein>
<evidence type="ECO:0000313" key="2">
    <source>
        <dbReference type="EMBL" id="ABF40926.1"/>
    </source>
</evidence>
<dbReference type="EMBL" id="CP000360">
    <property type="protein sequence ID" value="ABF40926.1"/>
    <property type="molecule type" value="Genomic_DNA"/>
</dbReference>
<dbReference type="OrthoDB" id="343256at2"/>
<dbReference type="EnsemblBacteria" id="ABF40926">
    <property type="protein sequence ID" value="ABF40926"/>
    <property type="gene ID" value="Acid345_1925"/>
</dbReference>
<gene>
    <name evidence="2" type="ordered locus">Acid345_1925</name>
</gene>
<dbReference type="AlphaFoldDB" id="Q1IQC4"/>
<dbReference type="HOGENOM" id="CLU_1924804_0_0_0"/>